<evidence type="ECO:0000313" key="2">
    <source>
        <dbReference type="EnsemblMetazoa" id="G3957.4:cds"/>
    </source>
</evidence>
<dbReference type="EnsemblMetazoa" id="G3957.4">
    <property type="protein sequence ID" value="G3957.4:cds"/>
    <property type="gene ID" value="G3957"/>
</dbReference>
<proteinExistence type="predicted"/>
<keyword evidence="1" id="KW-0732">Signal</keyword>
<feature type="chain" id="PRO_5036493573" description="Protein pinocchio" evidence="1">
    <location>
        <begin position="17"/>
        <end position="183"/>
    </location>
</feature>
<organism evidence="2 3">
    <name type="scientific">Magallana gigas</name>
    <name type="common">Pacific oyster</name>
    <name type="synonym">Crassostrea gigas</name>
    <dbReference type="NCBI Taxonomy" id="29159"/>
    <lineage>
        <taxon>Eukaryota</taxon>
        <taxon>Metazoa</taxon>
        <taxon>Spiralia</taxon>
        <taxon>Lophotrochozoa</taxon>
        <taxon>Mollusca</taxon>
        <taxon>Bivalvia</taxon>
        <taxon>Autobranchia</taxon>
        <taxon>Pteriomorphia</taxon>
        <taxon>Ostreida</taxon>
        <taxon>Ostreoidea</taxon>
        <taxon>Ostreidae</taxon>
        <taxon>Magallana</taxon>
    </lineage>
</organism>
<keyword evidence="3" id="KW-1185">Reference proteome</keyword>
<reference evidence="2" key="1">
    <citation type="submission" date="2022-08" db="UniProtKB">
        <authorList>
            <consortium name="EnsemblMetazoa"/>
        </authorList>
    </citation>
    <scope>IDENTIFICATION</scope>
    <source>
        <strain evidence="2">05x7-T-G4-1.051#20</strain>
    </source>
</reference>
<protein>
    <recommendedName>
        <fullName evidence="4">Protein pinocchio</fullName>
    </recommendedName>
</protein>
<sequence length="183" mass="20711">MLFILCRLLVMDGVKPDDGDEGFAEDNTPDDELVPMDVNLTAGAEGEDEVLNGPRATVFYTTGDQGEEKEFSKEEVEEMMKSDAYQRKIDTCHLCGKCWYDGNSSQSCRECGGFPLQRPCPICDGRCKKIWTRNVKSSHSFHEAHWEGTCNLPQNVQRAYFLEKFTDSSEQVIMEGMQDLKTT</sequence>
<accession>A0A8W8MU91</accession>
<dbReference type="AlphaFoldDB" id="A0A8W8MU91"/>
<name>A0A8W8MU91_MAGGI</name>
<dbReference type="Proteomes" id="UP000005408">
    <property type="component" value="Unassembled WGS sequence"/>
</dbReference>
<evidence type="ECO:0000313" key="3">
    <source>
        <dbReference type="Proteomes" id="UP000005408"/>
    </source>
</evidence>
<evidence type="ECO:0000256" key="1">
    <source>
        <dbReference type="SAM" id="SignalP"/>
    </source>
</evidence>
<evidence type="ECO:0008006" key="4">
    <source>
        <dbReference type="Google" id="ProtNLM"/>
    </source>
</evidence>
<feature type="signal peptide" evidence="1">
    <location>
        <begin position="1"/>
        <end position="16"/>
    </location>
</feature>